<reference evidence="11" key="1">
    <citation type="submission" date="2020-02" db="EMBL/GenBank/DDBJ databases">
        <authorList>
            <person name="Meier V. D."/>
        </authorList>
    </citation>
    <scope>NUCLEOTIDE SEQUENCE</scope>
    <source>
        <strain evidence="11">AVDCRST_MAG20</strain>
    </source>
</reference>
<evidence type="ECO:0000256" key="7">
    <source>
        <dbReference type="ARBA" id="ARBA00022833"/>
    </source>
</evidence>
<dbReference type="GO" id="GO:0016787">
    <property type="term" value="F:hydrolase activity"/>
    <property type="evidence" value="ECO:0007669"/>
    <property type="project" value="UniProtKB-KW"/>
</dbReference>
<comment type="function">
    <text evidence="2">Purine nucleoside enzyme that catalyzes the phosphorolysis of adenosine and inosine nucleosides, yielding D-ribose 1-phosphate and the respective free bases, adenine and hypoxanthine. Also catalyzes the phosphorolysis of S-methyl-5'-thioadenosine into adenine and S-methyl-5-thio-alpha-D-ribose 1-phosphate. Also has adenosine deaminase activity.</text>
</comment>
<evidence type="ECO:0000313" key="11">
    <source>
        <dbReference type="EMBL" id="CAA9248953.1"/>
    </source>
</evidence>
<dbReference type="EMBL" id="CADCSY010000093">
    <property type="protein sequence ID" value="CAA9248953.1"/>
    <property type="molecule type" value="Genomic_DNA"/>
</dbReference>
<keyword evidence="4" id="KW-0808">Transferase</keyword>
<evidence type="ECO:0000256" key="6">
    <source>
        <dbReference type="ARBA" id="ARBA00022801"/>
    </source>
</evidence>
<dbReference type="InterPro" id="IPR003730">
    <property type="entry name" value="Cu_polyphenol_OxRdtase"/>
</dbReference>
<evidence type="ECO:0000256" key="5">
    <source>
        <dbReference type="ARBA" id="ARBA00022723"/>
    </source>
</evidence>
<evidence type="ECO:0000256" key="1">
    <source>
        <dbReference type="ARBA" id="ARBA00000553"/>
    </source>
</evidence>
<dbReference type="Gene3D" id="3.60.140.10">
    <property type="entry name" value="CNF1/YfiH-like putative cysteine hydrolases"/>
    <property type="match status" value="1"/>
</dbReference>
<organism evidence="11">
    <name type="scientific">uncultured Acidimicrobiales bacterium</name>
    <dbReference type="NCBI Taxonomy" id="310071"/>
    <lineage>
        <taxon>Bacteria</taxon>
        <taxon>Bacillati</taxon>
        <taxon>Actinomycetota</taxon>
        <taxon>Acidimicrobiia</taxon>
        <taxon>Acidimicrobiales</taxon>
        <taxon>environmental samples</taxon>
    </lineage>
</organism>
<comment type="catalytic activity">
    <reaction evidence="10">
        <text>S-methyl-5'-thioadenosine + phosphate = 5-(methylsulfanyl)-alpha-D-ribose 1-phosphate + adenine</text>
        <dbReference type="Rhea" id="RHEA:11852"/>
        <dbReference type="ChEBI" id="CHEBI:16708"/>
        <dbReference type="ChEBI" id="CHEBI:17509"/>
        <dbReference type="ChEBI" id="CHEBI:43474"/>
        <dbReference type="ChEBI" id="CHEBI:58533"/>
        <dbReference type="EC" id="2.4.2.28"/>
    </reaction>
    <physiologicalReaction direction="left-to-right" evidence="10">
        <dbReference type="Rhea" id="RHEA:11853"/>
    </physiologicalReaction>
</comment>
<proteinExistence type="inferred from homology"/>
<dbReference type="GO" id="GO:0017061">
    <property type="term" value="F:S-methyl-5-thioadenosine phosphorylase activity"/>
    <property type="evidence" value="ECO:0007669"/>
    <property type="project" value="UniProtKB-EC"/>
</dbReference>
<sequence>MPGRTSHHRFTTRADGDLAVGAVGVAGRRSALVDLPWTWLDQVHGADVVTVTRPGEHAGAAADAAVTAVPGAVVAVQAADCAPVVLLAEGAVGVVHAGWRGLVAGVLPAAVGAMRALGADRVQGLLGPCIHAGCYEFGEADLAEVATGLGAAVVGRTASGAPGMDVPAAVRACLAGVDVSLDTSSSTCTACRPDALWSHRARADSGRQAALAWLT</sequence>
<dbReference type="PANTHER" id="PTHR30616">
    <property type="entry name" value="UNCHARACTERIZED PROTEIN YFIH"/>
    <property type="match status" value="1"/>
</dbReference>
<dbReference type="AlphaFoldDB" id="A0A6J4IFK8"/>
<gene>
    <name evidence="11" type="ORF">AVDCRST_MAG20-2041</name>
</gene>
<name>A0A6J4IFK8_9ACTN</name>
<evidence type="ECO:0000256" key="9">
    <source>
        <dbReference type="ARBA" id="ARBA00048968"/>
    </source>
</evidence>
<protein>
    <submittedName>
        <fullName evidence="11">FIG00003370: Multicopper polyphenol oxidase</fullName>
    </submittedName>
</protein>
<evidence type="ECO:0000256" key="3">
    <source>
        <dbReference type="ARBA" id="ARBA00007353"/>
    </source>
</evidence>
<evidence type="ECO:0000256" key="4">
    <source>
        <dbReference type="ARBA" id="ARBA00022679"/>
    </source>
</evidence>
<evidence type="ECO:0000256" key="10">
    <source>
        <dbReference type="ARBA" id="ARBA00049893"/>
    </source>
</evidence>
<comment type="similarity">
    <text evidence="3">Belongs to the purine nucleoside phosphorylase YfiH/LACC1 family.</text>
</comment>
<accession>A0A6J4IFK8</accession>
<keyword evidence="5" id="KW-0479">Metal-binding</keyword>
<dbReference type="GO" id="GO:0005507">
    <property type="term" value="F:copper ion binding"/>
    <property type="evidence" value="ECO:0007669"/>
    <property type="project" value="TreeGrafter"/>
</dbReference>
<comment type="catalytic activity">
    <reaction evidence="9">
        <text>adenosine + phosphate = alpha-D-ribose 1-phosphate + adenine</text>
        <dbReference type="Rhea" id="RHEA:27642"/>
        <dbReference type="ChEBI" id="CHEBI:16335"/>
        <dbReference type="ChEBI" id="CHEBI:16708"/>
        <dbReference type="ChEBI" id="CHEBI:43474"/>
        <dbReference type="ChEBI" id="CHEBI:57720"/>
        <dbReference type="EC" id="2.4.2.1"/>
    </reaction>
    <physiologicalReaction direction="left-to-right" evidence="9">
        <dbReference type="Rhea" id="RHEA:27643"/>
    </physiologicalReaction>
</comment>
<keyword evidence="7" id="KW-0862">Zinc</keyword>
<evidence type="ECO:0000256" key="2">
    <source>
        <dbReference type="ARBA" id="ARBA00003215"/>
    </source>
</evidence>
<dbReference type="PANTHER" id="PTHR30616:SF2">
    <property type="entry name" value="PURINE NUCLEOSIDE PHOSPHORYLASE LACC1"/>
    <property type="match status" value="1"/>
</dbReference>
<dbReference type="InterPro" id="IPR038371">
    <property type="entry name" value="Cu_polyphenol_OxRdtase_sf"/>
</dbReference>
<dbReference type="SUPFAM" id="SSF64438">
    <property type="entry name" value="CNF1/YfiH-like putative cysteine hydrolases"/>
    <property type="match status" value="1"/>
</dbReference>
<keyword evidence="6" id="KW-0378">Hydrolase</keyword>
<evidence type="ECO:0000256" key="8">
    <source>
        <dbReference type="ARBA" id="ARBA00047989"/>
    </source>
</evidence>
<dbReference type="InterPro" id="IPR011324">
    <property type="entry name" value="Cytotoxic_necrot_fac-like_cat"/>
</dbReference>
<comment type="catalytic activity">
    <reaction evidence="8">
        <text>adenosine + H2O + H(+) = inosine + NH4(+)</text>
        <dbReference type="Rhea" id="RHEA:24408"/>
        <dbReference type="ChEBI" id="CHEBI:15377"/>
        <dbReference type="ChEBI" id="CHEBI:15378"/>
        <dbReference type="ChEBI" id="CHEBI:16335"/>
        <dbReference type="ChEBI" id="CHEBI:17596"/>
        <dbReference type="ChEBI" id="CHEBI:28938"/>
        <dbReference type="EC" id="3.5.4.4"/>
    </reaction>
    <physiologicalReaction direction="left-to-right" evidence="8">
        <dbReference type="Rhea" id="RHEA:24409"/>
    </physiologicalReaction>
</comment>
<comment type="catalytic activity">
    <reaction evidence="1">
        <text>inosine + phosphate = alpha-D-ribose 1-phosphate + hypoxanthine</text>
        <dbReference type="Rhea" id="RHEA:27646"/>
        <dbReference type="ChEBI" id="CHEBI:17368"/>
        <dbReference type="ChEBI" id="CHEBI:17596"/>
        <dbReference type="ChEBI" id="CHEBI:43474"/>
        <dbReference type="ChEBI" id="CHEBI:57720"/>
        <dbReference type="EC" id="2.4.2.1"/>
    </reaction>
    <physiologicalReaction direction="left-to-right" evidence="1">
        <dbReference type="Rhea" id="RHEA:27647"/>
    </physiologicalReaction>
</comment>
<dbReference type="Pfam" id="PF02578">
    <property type="entry name" value="Cu-oxidase_4"/>
    <property type="match status" value="1"/>
</dbReference>
<dbReference type="CDD" id="cd16833">
    <property type="entry name" value="YfiH"/>
    <property type="match status" value="1"/>
</dbReference>